<feature type="compositionally biased region" description="Polar residues" evidence="6">
    <location>
        <begin position="221"/>
        <end position="249"/>
    </location>
</feature>
<dbReference type="OrthoDB" id="546434at2759"/>
<dbReference type="CDD" id="cd11883">
    <property type="entry name" value="SH3_Sdc25"/>
    <property type="match status" value="1"/>
</dbReference>
<proteinExistence type="predicted"/>
<feature type="domain" description="Ras-GEF" evidence="8">
    <location>
        <begin position="1055"/>
        <end position="1298"/>
    </location>
</feature>
<dbReference type="PROSITE" id="PS50009">
    <property type="entry name" value="RASGEF_CAT"/>
    <property type="match status" value="1"/>
</dbReference>
<evidence type="ECO:0000259" key="9">
    <source>
        <dbReference type="PROSITE" id="PS50212"/>
    </source>
</evidence>
<feature type="domain" description="N-terminal Ras-GEF" evidence="9">
    <location>
        <begin position="861"/>
        <end position="998"/>
    </location>
</feature>
<dbReference type="Gene3D" id="1.10.840.10">
    <property type="entry name" value="Ras guanine-nucleotide exchange factors catalytic domain"/>
    <property type="match status" value="1"/>
</dbReference>
<dbReference type="InterPro" id="IPR001452">
    <property type="entry name" value="SH3_domain"/>
</dbReference>
<feature type="compositionally biased region" description="Polar residues" evidence="6">
    <location>
        <begin position="803"/>
        <end position="815"/>
    </location>
</feature>
<dbReference type="EMBL" id="SWFS01000109">
    <property type="protein sequence ID" value="KAA8916322.1"/>
    <property type="molecule type" value="Genomic_DNA"/>
</dbReference>
<dbReference type="PANTHER" id="PTHR23113:SF368">
    <property type="entry name" value="CELL DIVISION CONTROL PROTEIN 25"/>
    <property type="match status" value="1"/>
</dbReference>
<dbReference type="Pfam" id="PF00018">
    <property type="entry name" value="SH3_1"/>
    <property type="match status" value="1"/>
</dbReference>
<evidence type="ECO:0000256" key="1">
    <source>
        <dbReference type="ARBA" id="ARBA00022443"/>
    </source>
</evidence>
<feature type="region of interest" description="Disordered" evidence="6">
    <location>
        <begin position="803"/>
        <end position="837"/>
    </location>
</feature>
<feature type="region of interest" description="Disordered" evidence="6">
    <location>
        <begin position="1"/>
        <end position="44"/>
    </location>
</feature>
<accession>A0A642V887</accession>
<organism evidence="10 11">
    <name type="scientific">Trichomonascus ciferrii</name>
    <dbReference type="NCBI Taxonomy" id="44093"/>
    <lineage>
        <taxon>Eukaryota</taxon>
        <taxon>Fungi</taxon>
        <taxon>Dikarya</taxon>
        <taxon>Ascomycota</taxon>
        <taxon>Saccharomycotina</taxon>
        <taxon>Dipodascomycetes</taxon>
        <taxon>Dipodascales</taxon>
        <taxon>Trichomonascaceae</taxon>
        <taxon>Trichomonascus</taxon>
        <taxon>Trichomonascus ciferrii complex</taxon>
    </lineage>
</organism>
<feature type="region of interest" description="Disordered" evidence="6">
    <location>
        <begin position="508"/>
        <end position="529"/>
    </location>
</feature>
<dbReference type="PANTHER" id="PTHR23113">
    <property type="entry name" value="GUANINE NUCLEOTIDE EXCHANGE FACTOR"/>
    <property type="match status" value="1"/>
</dbReference>
<keyword evidence="3 4" id="KW-0344">Guanine-nucleotide releasing factor</keyword>
<feature type="region of interest" description="Disordered" evidence="6">
    <location>
        <begin position="205"/>
        <end position="260"/>
    </location>
</feature>
<dbReference type="InterPro" id="IPR008937">
    <property type="entry name" value="Ras-like_GEF"/>
</dbReference>
<comment type="caution">
    <text evidence="10">The sequence shown here is derived from an EMBL/GenBank/DDBJ whole genome shotgun (WGS) entry which is preliminary data.</text>
</comment>
<dbReference type="InterPro" id="IPR019804">
    <property type="entry name" value="Ras_G-nucl-exch_fac_CS"/>
</dbReference>
<feature type="domain" description="SH3" evidence="7">
    <location>
        <begin position="43"/>
        <end position="103"/>
    </location>
</feature>
<evidence type="ECO:0000256" key="3">
    <source>
        <dbReference type="ARBA" id="ARBA00022658"/>
    </source>
</evidence>
<evidence type="ECO:0008006" key="12">
    <source>
        <dbReference type="Google" id="ProtNLM"/>
    </source>
</evidence>
<dbReference type="InterPro" id="IPR023578">
    <property type="entry name" value="Ras_GEF_dom_sf"/>
</dbReference>
<dbReference type="CDD" id="cd06224">
    <property type="entry name" value="REM"/>
    <property type="match status" value="1"/>
</dbReference>
<dbReference type="PROSITE" id="PS50212">
    <property type="entry name" value="RASGEF_NTER"/>
    <property type="match status" value="1"/>
</dbReference>
<dbReference type="Gene3D" id="1.20.870.10">
    <property type="entry name" value="Son of sevenless (SoS) protein Chain: S domain 1"/>
    <property type="match status" value="1"/>
</dbReference>
<evidence type="ECO:0000256" key="4">
    <source>
        <dbReference type="PROSITE-ProRule" id="PRU00168"/>
    </source>
</evidence>
<dbReference type="Proteomes" id="UP000761534">
    <property type="component" value="Unassembled WGS sequence"/>
</dbReference>
<evidence type="ECO:0000259" key="7">
    <source>
        <dbReference type="PROSITE" id="PS50002"/>
    </source>
</evidence>
<keyword evidence="2" id="KW-0131">Cell cycle</keyword>
<feature type="region of interest" description="Disordered" evidence="6">
    <location>
        <begin position="1084"/>
        <end position="1103"/>
    </location>
</feature>
<evidence type="ECO:0000313" key="10">
    <source>
        <dbReference type="EMBL" id="KAA8916322.1"/>
    </source>
</evidence>
<dbReference type="CDD" id="cd00155">
    <property type="entry name" value="RasGEF"/>
    <property type="match status" value="1"/>
</dbReference>
<keyword evidence="2" id="KW-0132">Cell division</keyword>
<gene>
    <name evidence="10" type="ORF">TRICI_001531</name>
</gene>
<feature type="compositionally biased region" description="Polar residues" evidence="6">
    <location>
        <begin position="826"/>
        <end position="837"/>
    </location>
</feature>
<feature type="region of interest" description="Disordered" evidence="6">
    <location>
        <begin position="91"/>
        <end position="165"/>
    </location>
</feature>
<reference evidence="10" key="1">
    <citation type="journal article" date="2019" name="G3 (Bethesda)">
        <title>Genome Assemblies of Two Rare Opportunistic Yeast Pathogens: Diutina rugosa (syn. Candida rugosa) and Trichomonascus ciferrii (syn. Candida ciferrii).</title>
        <authorList>
            <person name="Mixao V."/>
            <person name="Saus E."/>
            <person name="Hansen A.P."/>
            <person name="Lass-Florl C."/>
            <person name="Gabaldon T."/>
        </authorList>
    </citation>
    <scope>NUCLEOTIDE SEQUENCE</scope>
    <source>
        <strain evidence="10">CBS 4856</strain>
    </source>
</reference>
<dbReference type="SMART" id="SM00147">
    <property type="entry name" value="RasGEF"/>
    <property type="match status" value="1"/>
</dbReference>
<evidence type="ECO:0000256" key="2">
    <source>
        <dbReference type="ARBA" id="ARBA00022618"/>
    </source>
</evidence>
<dbReference type="InterPro" id="IPR000651">
    <property type="entry name" value="Ras-like_Gua-exchang_fac_N"/>
</dbReference>
<evidence type="ECO:0000313" key="11">
    <source>
        <dbReference type="Proteomes" id="UP000761534"/>
    </source>
</evidence>
<sequence>MSRQPTRVESVQNSLNSFNITDAYTRTGSSPSDGQSRGDSPHNQVESVLALYSYVSEKPYSLPLQKGDVINVISKLPSGWWDGVNAKGQRGWFPSNFTQPLPKQPPPPPATTTTSQESMTSSSNDTGSSSVSSFPPRLSDGLVPTNESIDPFTQSTPSHLGLSPAMNNGIMTFEINENDEYDTNQKFDDPPPATSVQTIPAHKSEFHKAKQHTSIDEFDDTSSINSSYHSPSRRGSAQSSNSYMGSSSEQLRKDAPPSGDYLNSYKLVDAKTQDYGTTNPHWIPQVSANGKICYVNPEKKHVAADLPFTPVDTTSNDSEKVVQTMKVSAEVAEQPCNIPNLNEPTTNAYQETYAAFPIQGLETQTWSGLFAHLREAVNSMNHAYNKWDELGLVSRYNDVASTVQTMNLMAGIPPGTLPSSATNSEIAVLFRGIMSVLSKLGLLCDLTSIKRRPSAASVASSSNNAVEKRSTVSINSDMFLEMSIKIVEDCEKFIDLYKSLLRSEHQQLAGAPGEETDAESAEDKIQQPEGIYPVKHYKDGIWTDINVTNNGQVTDQSSSVSLTPSAVSGFGITTPSTTRNSSLFVLESFESTEPLNQETVSKLKERQSGLNEAVDRLLKLISTSEKEKWTLQTIQDRKRIVSTALHNVYNILSSIFYLVETMDLSIYYGGQRRLMLHRSSRASPGTEAFLCLSLIYEFLDAKQSLYVGLVDVIKAQKQTDSSNGDFITTLSQQLDHDKVVEVYLAYEKSVEDGIREKVGKLGDVMGQVVKISGGLSEEQASFAARPITSSYAAGMITGHRNSSAGIASSENTSGELKSPVKIRNDSGATNTEVTSASSSFKDDDVPWYLQLEYGDEMIYDRKGSPRGGSIRALVEQLTHHDKLRPDFNTAMLLTFRSFTDARELFDLLVDRFSIQPPEGLTPEEFQIWTDKKQKPIRIRVINILKTWLENYWLEDDVDEGSINNSTGGSSFMSTTSYAPSVSSTSSRNLLLDSMNKFAVQLNNRKFPGASTLLNLIDQRTRNKEPSFKRIKSNPSPKPPPVLPKSLKKIHLLDIDPTEMARQLTLREFKLYVVITAQECLNRGCGNRGSKSSSSGSTTGNQNKIGEFIHNSNQLTNWVSYMILKHSEAKKRAATIKVFVEVSDFCRDMNNFSSMTAIISGLYSSTIHRMKKTWELVPTKTRSKLDNMNQLMNSTRNFNDYRDMLSSICPPAVPFFGVYLTDLTFTEDGNPDHLQNDSRIINFAKRMKAASTIESIRQFQQMPYNFEEIPEIQAFLKHGFETAPPIEEQYNTSLNMEPRGKPGQDKVAKLLEENGIL</sequence>
<dbReference type="VEuPathDB" id="FungiDB:TRICI_001531"/>
<dbReference type="PROSITE" id="PS50002">
    <property type="entry name" value="SH3"/>
    <property type="match status" value="1"/>
</dbReference>
<dbReference type="GO" id="GO:0007265">
    <property type="term" value="P:Ras protein signal transduction"/>
    <property type="evidence" value="ECO:0007669"/>
    <property type="project" value="TreeGrafter"/>
</dbReference>
<evidence type="ECO:0000256" key="6">
    <source>
        <dbReference type="SAM" id="MobiDB-lite"/>
    </source>
</evidence>
<dbReference type="Pfam" id="PF00618">
    <property type="entry name" value="RasGEF_N"/>
    <property type="match status" value="1"/>
</dbReference>
<dbReference type="InterPro" id="IPR036028">
    <property type="entry name" value="SH3-like_dom_sf"/>
</dbReference>
<dbReference type="SMART" id="SM00229">
    <property type="entry name" value="RasGEFN"/>
    <property type="match status" value="1"/>
</dbReference>
<dbReference type="SMART" id="SM00326">
    <property type="entry name" value="SH3"/>
    <property type="match status" value="1"/>
</dbReference>
<feature type="compositionally biased region" description="Low complexity" evidence="6">
    <location>
        <begin position="111"/>
        <end position="133"/>
    </location>
</feature>
<evidence type="ECO:0000256" key="5">
    <source>
        <dbReference type="PROSITE-ProRule" id="PRU00192"/>
    </source>
</evidence>
<dbReference type="Gene3D" id="2.30.30.40">
    <property type="entry name" value="SH3 Domains"/>
    <property type="match status" value="1"/>
</dbReference>
<dbReference type="InterPro" id="IPR036964">
    <property type="entry name" value="RASGEF_cat_dom_sf"/>
</dbReference>
<dbReference type="GO" id="GO:0051301">
    <property type="term" value="P:cell division"/>
    <property type="evidence" value="ECO:0007669"/>
    <property type="project" value="UniProtKB-KW"/>
</dbReference>
<dbReference type="SUPFAM" id="SSF48366">
    <property type="entry name" value="Ras GEF"/>
    <property type="match status" value="1"/>
</dbReference>
<dbReference type="GO" id="GO:0005085">
    <property type="term" value="F:guanyl-nucleotide exchange factor activity"/>
    <property type="evidence" value="ECO:0007669"/>
    <property type="project" value="UniProtKB-KW"/>
</dbReference>
<feature type="region of interest" description="Disordered" evidence="6">
    <location>
        <begin position="1023"/>
        <end position="1042"/>
    </location>
</feature>
<protein>
    <recommendedName>
        <fullName evidence="12">Cell division control protein 25</fullName>
    </recommendedName>
</protein>
<keyword evidence="11" id="KW-1185">Reference proteome</keyword>
<dbReference type="PROSITE" id="PS00720">
    <property type="entry name" value="RASGEF"/>
    <property type="match status" value="1"/>
</dbReference>
<dbReference type="InterPro" id="IPR001895">
    <property type="entry name" value="RASGEF_cat_dom"/>
</dbReference>
<keyword evidence="1 5" id="KW-0728">SH3 domain</keyword>
<evidence type="ECO:0000259" key="8">
    <source>
        <dbReference type="PROSITE" id="PS50009"/>
    </source>
</evidence>
<dbReference type="GO" id="GO:0005886">
    <property type="term" value="C:plasma membrane"/>
    <property type="evidence" value="ECO:0007669"/>
    <property type="project" value="TreeGrafter"/>
</dbReference>
<name>A0A642V887_9ASCO</name>
<feature type="compositionally biased region" description="Polar residues" evidence="6">
    <location>
        <begin position="145"/>
        <end position="158"/>
    </location>
</feature>
<dbReference type="Pfam" id="PF00617">
    <property type="entry name" value="RasGEF"/>
    <property type="match status" value="1"/>
</dbReference>
<dbReference type="SUPFAM" id="SSF50044">
    <property type="entry name" value="SH3-domain"/>
    <property type="match status" value="1"/>
</dbReference>